<feature type="compositionally biased region" description="Acidic residues" evidence="1">
    <location>
        <begin position="148"/>
        <end position="169"/>
    </location>
</feature>
<accession>A0A9P7A7L2</accession>
<evidence type="ECO:0000313" key="3">
    <source>
        <dbReference type="Proteomes" id="UP000714275"/>
    </source>
</evidence>
<evidence type="ECO:0000256" key="1">
    <source>
        <dbReference type="SAM" id="MobiDB-lite"/>
    </source>
</evidence>
<organism evidence="2 3">
    <name type="scientific">Suillus placidus</name>
    <dbReference type="NCBI Taxonomy" id="48579"/>
    <lineage>
        <taxon>Eukaryota</taxon>
        <taxon>Fungi</taxon>
        <taxon>Dikarya</taxon>
        <taxon>Basidiomycota</taxon>
        <taxon>Agaricomycotina</taxon>
        <taxon>Agaricomycetes</taxon>
        <taxon>Agaricomycetidae</taxon>
        <taxon>Boletales</taxon>
        <taxon>Suillineae</taxon>
        <taxon>Suillaceae</taxon>
        <taxon>Suillus</taxon>
    </lineage>
</organism>
<feature type="region of interest" description="Disordered" evidence="1">
    <location>
        <begin position="16"/>
        <end position="131"/>
    </location>
</feature>
<gene>
    <name evidence="2" type="ORF">EV702DRAFT_1264614</name>
</gene>
<dbReference type="OrthoDB" id="2692192at2759"/>
<dbReference type="EMBL" id="JABBWD010000001">
    <property type="protein sequence ID" value="KAG1783970.1"/>
    <property type="molecule type" value="Genomic_DNA"/>
</dbReference>
<comment type="caution">
    <text evidence="2">The sequence shown here is derived from an EMBL/GenBank/DDBJ whole genome shotgun (WGS) entry which is preliminary data.</text>
</comment>
<name>A0A9P7A7L2_9AGAM</name>
<feature type="compositionally biased region" description="Basic and acidic residues" evidence="1">
    <location>
        <begin position="16"/>
        <end position="37"/>
    </location>
</feature>
<dbReference type="Proteomes" id="UP000714275">
    <property type="component" value="Unassembled WGS sequence"/>
</dbReference>
<proteinExistence type="predicted"/>
<dbReference type="AlphaFoldDB" id="A0A9P7A7L2"/>
<feature type="compositionally biased region" description="Basic and acidic residues" evidence="1">
    <location>
        <begin position="44"/>
        <end position="68"/>
    </location>
</feature>
<protein>
    <submittedName>
        <fullName evidence="2">Uncharacterized protein</fullName>
    </submittedName>
</protein>
<feature type="compositionally biased region" description="Basic and acidic residues" evidence="1">
    <location>
        <begin position="75"/>
        <end position="96"/>
    </location>
</feature>
<feature type="region of interest" description="Disordered" evidence="1">
    <location>
        <begin position="145"/>
        <end position="181"/>
    </location>
</feature>
<evidence type="ECO:0000313" key="2">
    <source>
        <dbReference type="EMBL" id="KAG1783970.1"/>
    </source>
</evidence>
<reference evidence="2" key="1">
    <citation type="journal article" date="2020" name="New Phytol.">
        <title>Comparative genomics reveals dynamic genome evolution in host specialist ectomycorrhizal fungi.</title>
        <authorList>
            <person name="Lofgren L.A."/>
            <person name="Nguyen N.H."/>
            <person name="Vilgalys R."/>
            <person name="Ruytinx J."/>
            <person name="Liao H.L."/>
            <person name="Branco S."/>
            <person name="Kuo A."/>
            <person name="LaButti K."/>
            <person name="Lipzen A."/>
            <person name="Andreopoulos W."/>
            <person name="Pangilinan J."/>
            <person name="Riley R."/>
            <person name="Hundley H."/>
            <person name="Na H."/>
            <person name="Barry K."/>
            <person name="Grigoriev I.V."/>
            <person name="Stajich J.E."/>
            <person name="Kennedy P.G."/>
        </authorList>
    </citation>
    <scope>NUCLEOTIDE SEQUENCE</scope>
    <source>
        <strain evidence="2">DOB743</strain>
    </source>
</reference>
<sequence length="466" mass="51316">MYAKFIALYSDDHLQDSSKVKADIAPSKGKDSSKKVQADITPSKGKDSSKVKADIAPSKGKDSSKKVQADITPSKGKDSSKVKADIAPSKGKDSSKKAQASITPSKGKKGEESALAKKTASGTKMSKKAEEVGNNVCLRDLAHTALQSDEDEDDDENKHDDDDDIEDELSTTKGKKTSEEPASGVSDVAVFTWHPTDDFFQNPDVIQLHRHHITEAIEKVIQYDVLPYYKKTPEGEHEHETLLNIVTKLMWTRLGFDPSLEGYPRLDLKTLPSVLTVSVIAAIMLNWHAHKMSKYMRVPKGEPKIKEVSFFAEAIGEVFIWIEGLSAFAVTKGDVHGSGRPWYCAGGAIERYLKIQMGVDDPILKAEYFSMAWQIVTKLHRACRELLPQLKAVMNMYMPSNTEKCSIMAGIKILLSKGMVAQLKKFICKYGNEIMTTTNAPKGVLILPPASKAIHNECTATSAPRC</sequence>
<keyword evidence="3" id="KW-1185">Reference proteome</keyword>